<evidence type="ECO:0000313" key="2">
    <source>
        <dbReference type="EMBL" id="OEU12127.1"/>
    </source>
</evidence>
<sequence>MVTTNTIPTHPEGKTMKAVCFSSFGKDPKKVLEVKTIPRPFIISGDGDDGEGNDGTTTTTKSQLLLIKVHACALNPIDKIRLNGDLAAVKPEQFTDNNVLGYDVSGMAYGALSEYVVCSATEVALKPTSISFAEAASFPLAGLTAYQSLKRGGVKEGSKVFIPGGAGGVGSLAIQIAKSVFKAGYVCTTASPGQGTELCQELGADRIIDYRSEDFETVLKGEDFDMAFDTMHQGDKMGTLLKKGGKIISISGPPSIEAIEEGMGGSVGFVVKMLLFLTRNRKAEKAAEKAGGSWEYIFMKPSGDDLKKLGAFLERGEIKAVIDTEVDGIDNFMTAVDKLWSGRSKGKCVIKIIV</sequence>
<dbReference type="PANTHER" id="PTHR11695">
    <property type="entry name" value="ALCOHOL DEHYDROGENASE RELATED"/>
    <property type="match status" value="1"/>
</dbReference>
<dbReference type="GO" id="GO:0005739">
    <property type="term" value="C:mitochondrion"/>
    <property type="evidence" value="ECO:0007669"/>
    <property type="project" value="TreeGrafter"/>
</dbReference>
<dbReference type="SMART" id="SM00829">
    <property type="entry name" value="PKS_ER"/>
    <property type="match status" value="1"/>
</dbReference>
<dbReference type="InterPro" id="IPR011032">
    <property type="entry name" value="GroES-like_sf"/>
</dbReference>
<dbReference type="InParanoid" id="A0A1E7F1X4"/>
<dbReference type="KEGG" id="fcy:FRACYDRAFT_244387"/>
<dbReference type="Gene3D" id="3.90.180.10">
    <property type="entry name" value="Medium-chain alcohol dehydrogenases, catalytic domain"/>
    <property type="match status" value="2"/>
</dbReference>
<keyword evidence="3" id="KW-1185">Reference proteome</keyword>
<organism evidence="2 3">
    <name type="scientific">Fragilariopsis cylindrus CCMP1102</name>
    <dbReference type="NCBI Taxonomy" id="635003"/>
    <lineage>
        <taxon>Eukaryota</taxon>
        <taxon>Sar</taxon>
        <taxon>Stramenopiles</taxon>
        <taxon>Ochrophyta</taxon>
        <taxon>Bacillariophyta</taxon>
        <taxon>Bacillariophyceae</taxon>
        <taxon>Bacillariophycidae</taxon>
        <taxon>Bacillariales</taxon>
        <taxon>Bacillariaceae</taxon>
        <taxon>Fragilariopsis</taxon>
    </lineage>
</organism>
<dbReference type="OrthoDB" id="42866at2759"/>
<dbReference type="AlphaFoldDB" id="A0A1E7F1X4"/>
<protein>
    <submittedName>
        <fullName evidence="2">NAD(P)-binding protein</fullName>
    </submittedName>
</protein>
<evidence type="ECO:0000259" key="1">
    <source>
        <dbReference type="SMART" id="SM00829"/>
    </source>
</evidence>
<gene>
    <name evidence="2" type="ORF">FRACYDRAFT_244387</name>
</gene>
<dbReference type="InterPro" id="IPR050700">
    <property type="entry name" value="YIM1/Zinc_Alcohol_DH_Fams"/>
</dbReference>
<dbReference type="Pfam" id="PF13602">
    <property type="entry name" value="ADH_zinc_N_2"/>
    <property type="match status" value="1"/>
</dbReference>
<dbReference type="GO" id="GO:0016491">
    <property type="term" value="F:oxidoreductase activity"/>
    <property type="evidence" value="ECO:0007669"/>
    <property type="project" value="InterPro"/>
</dbReference>
<dbReference type="InterPro" id="IPR036291">
    <property type="entry name" value="NAD(P)-bd_dom_sf"/>
</dbReference>
<dbReference type="PANTHER" id="PTHR11695:SF294">
    <property type="entry name" value="RETICULON-4-INTERACTING PROTEIN 1, MITOCHONDRIAL"/>
    <property type="match status" value="1"/>
</dbReference>
<accession>A0A1E7F1X4</accession>
<dbReference type="EMBL" id="KV784365">
    <property type="protein sequence ID" value="OEU12127.1"/>
    <property type="molecule type" value="Genomic_DNA"/>
</dbReference>
<proteinExistence type="predicted"/>
<reference evidence="2 3" key="1">
    <citation type="submission" date="2016-09" db="EMBL/GenBank/DDBJ databases">
        <title>Extensive genetic diversity and differential bi-allelic expression allows diatom success in the polar Southern Ocean.</title>
        <authorList>
            <consortium name="DOE Joint Genome Institute"/>
            <person name="Mock T."/>
            <person name="Otillar R.P."/>
            <person name="Strauss J."/>
            <person name="Dupont C."/>
            <person name="Frickenhaus S."/>
            <person name="Maumus F."/>
            <person name="Mcmullan M."/>
            <person name="Sanges R."/>
            <person name="Schmutz J."/>
            <person name="Toseland A."/>
            <person name="Valas R."/>
            <person name="Veluchamy A."/>
            <person name="Ward B.J."/>
            <person name="Allen A."/>
            <person name="Barry K."/>
            <person name="Falciatore A."/>
            <person name="Ferrante M."/>
            <person name="Fortunato A.E."/>
            <person name="Gloeckner G."/>
            <person name="Gruber A."/>
            <person name="Hipkin R."/>
            <person name="Janech M."/>
            <person name="Kroth P."/>
            <person name="Leese F."/>
            <person name="Lindquist E."/>
            <person name="Lyon B.R."/>
            <person name="Martin J."/>
            <person name="Mayer C."/>
            <person name="Parker M."/>
            <person name="Quesneville H."/>
            <person name="Raymond J."/>
            <person name="Uhlig C."/>
            <person name="Valentin K.U."/>
            <person name="Worden A.Z."/>
            <person name="Armbrust E.V."/>
            <person name="Bowler C."/>
            <person name="Green B."/>
            <person name="Moulton V."/>
            <person name="Van Oosterhout C."/>
            <person name="Grigoriev I."/>
        </authorList>
    </citation>
    <scope>NUCLEOTIDE SEQUENCE [LARGE SCALE GENOMIC DNA]</scope>
    <source>
        <strain evidence="2 3">CCMP1102</strain>
    </source>
</reference>
<dbReference type="InterPro" id="IPR020843">
    <property type="entry name" value="ER"/>
</dbReference>
<evidence type="ECO:0000313" key="3">
    <source>
        <dbReference type="Proteomes" id="UP000095751"/>
    </source>
</evidence>
<dbReference type="Proteomes" id="UP000095751">
    <property type="component" value="Unassembled WGS sequence"/>
</dbReference>
<feature type="domain" description="Enoyl reductase (ER)" evidence="1">
    <location>
        <begin position="47"/>
        <end position="350"/>
    </location>
</feature>
<dbReference type="Gene3D" id="3.40.50.720">
    <property type="entry name" value="NAD(P)-binding Rossmann-like Domain"/>
    <property type="match status" value="1"/>
</dbReference>
<name>A0A1E7F1X4_9STRA</name>
<dbReference type="CDD" id="cd05289">
    <property type="entry name" value="MDR_like_2"/>
    <property type="match status" value="1"/>
</dbReference>
<dbReference type="SUPFAM" id="SSF51735">
    <property type="entry name" value="NAD(P)-binding Rossmann-fold domains"/>
    <property type="match status" value="1"/>
</dbReference>
<dbReference type="SUPFAM" id="SSF50129">
    <property type="entry name" value="GroES-like"/>
    <property type="match status" value="1"/>
</dbReference>